<keyword evidence="5" id="KW-0067">ATP-binding</keyword>
<evidence type="ECO:0000256" key="1">
    <source>
        <dbReference type="ARBA" id="ARBA00022527"/>
    </source>
</evidence>
<dbReference type="InterPro" id="IPR011009">
    <property type="entry name" value="Kinase-like_dom_sf"/>
</dbReference>
<evidence type="ECO:0000313" key="7">
    <source>
        <dbReference type="EMBL" id="KDR74464.1"/>
    </source>
</evidence>
<dbReference type="GO" id="GO:0005524">
    <property type="term" value="F:ATP binding"/>
    <property type="evidence" value="ECO:0007669"/>
    <property type="project" value="UniProtKB-KW"/>
</dbReference>
<dbReference type="InterPro" id="IPR008271">
    <property type="entry name" value="Ser/Thr_kinase_AS"/>
</dbReference>
<dbReference type="PANTHER" id="PTHR45646:SF11">
    <property type="entry name" value="SERINE_THREONINE-PROTEIN KINASE DOA"/>
    <property type="match status" value="1"/>
</dbReference>
<evidence type="ECO:0000256" key="5">
    <source>
        <dbReference type="ARBA" id="ARBA00022840"/>
    </source>
</evidence>
<accession>A0A067T3I9</accession>
<name>A0A067T3I9_GALM3</name>
<dbReference type="Gene3D" id="1.10.510.10">
    <property type="entry name" value="Transferase(Phosphotransferase) domain 1"/>
    <property type="match status" value="1"/>
</dbReference>
<evidence type="ECO:0000313" key="8">
    <source>
        <dbReference type="Proteomes" id="UP000027222"/>
    </source>
</evidence>
<keyword evidence="2" id="KW-0808">Transferase</keyword>
<protein>
    <recommendedName>
        <fullName evidence="6">Protein kinase domain-containing protein</fullName>
    </recommendedName>
</protein>
<keyword evidence="3" id="KW-0547">Nucleotide-binding</keyword>
<evidence type="ECO:0000256" key="2">
    <source>
        <dbReference type="ARBA" id="ARBA00022679"/>
    </source>
</evidence>
<proteinExistence type="predicted"/>
<dbReference type="SMART" id="SM00220">
    <property type="entry name" value="S_TKc"/>
    <property type="match status" value="1"/>
</dbReference>
<feature type="domain" description="Protein kinase" evidence="6">
    <location>
        <begin position="77"/>
        <end position="440"/>
    </location>
</feature>
<dbReference type="HOGENOM" id="CLU_000288_81_13_1"/>
<dbReference type="GO" id="GO:0005634">
    <property type="term" value="C:nucleus"/>
    <property type="evidence" value="ECO:0007669"/>
    <property type="project" value="TreeGrafter"/>
</dbReference>
<keyword evidence="1" id="KW-0723">Serine/threonine-protein kinase</keyword>
<dbReference type="GO" id="GO:0004674">
    <property type="term" value="F:protein serine/threonine kinase activity"/>
    <property type="evidence" value="ECO:0007669"/>
    <property type="project" value="UniProtKB-KW"/>
</dbReference>
<dbReference type="EMBL" id="KL142383">
    <property type="protein sequence ID" value="KDR74464.1"/>
    <property type="molecule type" value="Genomic_DNA"/>
</dbReference>
<dbReference type="InterPro" id="IPR051175">
    <property type="entry name" value="CLK_kinases"/>
</dbReference>
<dbReference type="OrthoDB" id="5979581at2759"/>
<dbReference type="GO" id="GO:0043484">
    <property type="term" value="P:regulation of RNA splicing"/>
    <property type="evidence" value="ECO:0007669"/>
    <property type="project" value="TreeGrafter"/>
</dbReference>
<dbReference type="SUPFAM" id="SSF56112">
    <property type="entry name" value="Protein kinase-like (PK-like)"/>
    <property type="match status" value="1"/>
</dbReference>
<dbReference type="InterPro" id="IPR000719">
    <property type="entry name" value="Prot_kinase_dom"/>
</dbReference>
<dbReference type="Pfam" id="PF00069">
    <property type="entry name" value="Pkinase"/>
    <property type="match status" value="2"/>
</dbReference>
<reference evidence="8" key="1">
    <citation type="journal article" date="2014" name="Proc. Natl. Acad. Sci. U.S.A.">
        <title>Extensive sampling of basidiomycete genomes demonstrates inadequacy of the white-rot/brown-rot paradigm for wood decay fungi.</title>
        <authorList>
            <person name="Riley R."/>
            <person name="Salamov A.A."/>
            <person name="Brown D.W."/>
            <person name="Nagy L.G."/>
            <person name="Floudas D."/>
            <person name="Held B.W."/>
            <person name="Levasseur A."/>
            <person name="Lombard V."/>
            <person name="Morin E."/>
            <person name="Otillar R."/>
            <person name="Lindquist E.A."/>
            <person name="Sun H."/>
            <person name="LaButti K.M."/>
            <person name="Schmutz J."/>
            <person name="Jabbour D."/>
            <person name="Luo H."/>
            <person name="Baker S.E."/>
            <person name="Pisabarro A.G."/>
            <person name="Walton J.D."/>
            <person name="Blanchette R.A."/>
            <person name="Henrissat B."/>
            <person name="Martin F."/>
            <person name="Cullen D."/>
            <person name="Hibbett D.S."/>
            <person name="Grigoriev I.V."/>
        </authorList>
    </citation>
    <scope>NUCLEOTIDE SEQUENCE [LARGE SCALE GENOMIC DNA]</scope>
    <source>
        <strain evidence="8">CBS 339.88</strain>
    </source>
</reference>
<evidence type="ECO:0000256" key="4">
    <source>
        <dbReference type="ARBA" id="ARBA00022777"/>
    </source>
</evidence>
<dbReference type="PROSITE" id="PS50011">
    <property type="entry name" value="PROTEIN_KINASE_DOM"/>
    <property type="match status" value="1"/>
</dbReference>
<keyword evidence="8" id="KW-1185">Reference proteome</keyword>
<dbReference type="PANTHER" id="PTHR45646">
    <property type="entry name" value="SERINE/THREONINE-PROTEIN KINASE DOA-RELATED"/>
    <property type="match status" value="1"/>
</dbReference>
<evidence type="ECO:0000256" key="3">
    <source>
        <dbReference type="ARBA" id="ARBA00022741"/>
    </source>
</evidence>
<dbReference type="AlphaFoldDB" id="A0A067T3I9"/>
<gene>
    <name evidence="7" type="ORF">GALMADRAFT_141499</name>
</gene>
<keyword evidence="4" id="KW-0418">Kinase</keyword>
<evidence type="ECO:0000259" key="6">
    <source>
        <dbReference type="PROSITE" id="PS50011"/>
    </source>
</evidence>
<organism evidence="7 8">
    <name type="scientific">Galerina marginata (strain CBS 339.88)</name>
    <dbReference type="NCBI Taxonomy" id="685588"/>
    <lineage>
        <taxon>Eukaryota</taxon>
        <taxon>Fungi</taxon>
        <taxon>Dikarya</taxon>
        <taxon>Basidiomycota</taxon>
        <taxon>Agaricomycotina</taxon>
        <taxon>Agaricomycetes</taxon>
        <taxon>Agaricomycetidae</taxon>
        <taxon>Agaricales</taxon>
        <taxon>Agaricineae</taxon>
        <taxon>Strophariaceae</taxon>
        <taxon>Galerina</taxon>
    </lineage>
</organism>
<dbReference type="Gene3D" id="3.30.200.20">
    <property type="entry name" value="Phosphorylase Kinase, domain 1"/>
    <property type="match status" value="1"/>
</dbReference>
<sequence>MLCSTTLRLLRFRSPRGPSSSTAFFRNLKTFADAGISGGPTNQHISIDADGKVCVDLTFVQEPLGLSASDGYGWPQFEFGEAIGPDKRYIIIRKLGARALGWPAIKNEFVAVKGLTGYTTGLIHRGLVWEPEALRLLSRSSNTSPYCLKLLSSFTIPGKGSAGEHLCLVTQLLGGDVRSLHEWQNGKVFPLRLAKRILLHVLRGIAHAHRCGVVHTDLKHDNIFFDTGMSTTEFGKLLASDPACRHPPEVSQDGIVQAAVSQPLPVPTLAEAMKRTYVVADFGSAQPITNHQIDEITAFPLRPPENFIGGPWNEKVDIWTFGCLIFELVTSRGLFKYEPGPKLKLDETENILFQMICYTGEDFSEERLSAGRLAGKYFDSTCNLRADPDLINYPFELSIRVYNVIQESDILSTAALMRQCLRLDPADRASAEELLADPWFAGVD</sequence>
<dbReference type="PROSITE" id="PS00108">
    <property type="entry name" value="PROTEIN_KINASE_ST"/>
    <property type="match status" value="1"/>
</dbReference>
<dbReference type="Proteomes" id="UP000027222">
    <property type="component" value="Unassembled WGS sequence"/>
</dbReference>